<dbReference type="Proteomes" id="UP000010471">
    <property type="component" value="Chromosome"/>
</dbReference>
<dbReference type="InterPro" id="IPR003660">
    <property type="entry name" value="HAMP_dom"/>
</dbReference>
<dbReference type="PANTHER" id="PTHR43156">
    <property type="entry name" value="STAGE II SPORULATION PROTEIN E-RELATED"/>
    <property type="match status" value="1"/>
</dbReference>
<evidence type="ECO:0000256" key="1">
    <source>
        <dbReference type="ARBA" id="ARBA00004651"/>
    </source>
</evidence>
<evidence type="ECO:0000256" key="3">
    <source>
        <dbReference type="ARBA" id="ARBA00022692"/>
    </source>
</evidence>
<keyword evidence="6 8" id="KW-0472">Membrane</keyword>
<evidence type="ECO:0000256" key="6">
    <source>
        <dbReference type="ARBA" id="ARBA00023136"/>
    </source>
</evidence>
<evidence type="ECO:0000259" key="9">
    <source>
        <dbReference type="PROSITE" id="PS50885"/>
    </source>
</evidence>
<dbReference type="HOGENOM" id="CLU_000445_114_10_3"/>
<keyword evidence="4" id="KW-0378">Hydrolase</keyword>
<feature type="domain" description="HAMP" evidence="9">
    <location>
        <begin position="378"/>
        <end position="430"/>
    </location>
</feature>
<dbReference type="eggNOG" id="COG2208">
    <property type="taxonomic scope" value="Bacteria"/>
</dbReference>
<evidence type="ECO:0000256" key="4">
    <source>
        <dbReference type="ARBA" id="ARBA00022801"/>
    </source>
</evidence>
<dbReference type="GO" id="GO:0016791">
    <property type="term" value="F:phosphatase activity"/>
    <property type="evidence" value="ECO:0007669"/>
    <property type="project" value="TreeGrafter"/>
</dbReference>
<reference evidence="10 11" key="1">
    <citation type="submission" date="2012-06" db="EMBL/GenBank/DDBJ databases">
        <title>Finished chromosome of genome of Microcoleus sp. PCC 7113.</title>
        <authorList>
            <consortium name="US DOE Joint Genome Institute"/>
            <person name="Gugger M."/>
            <person name="Coursin T."/>
            <person name="Rippka R."/>
            <person name="Tandeau De Marsac N."/>
            <person name="Huntemann M."/>
            <person name="Wei C.-L."/>
            <person name="Han J."/>
            <person name="Detter J.C."/>
            <person name="Han C."/>
            <person name="Tapia R."/>
            <person name="Chen A."/>
            <person name="Kyrpides N."/>
            <person name="Mavromatis K."/>
            <person name="Markowitz V."/>
            <person name="Szeto E."/>
            <person name="Ivanova N."/>
            <person name="Pagani I."/>
            <person name="Pati A."/>
            <person name="Goodwin L."/>
            <person name="Nordberg H.P."/>
            <person name="Cantor M.N."/>
            <person name="Hua S.X."/>
            <person name="Woyke T."/>
            <person name="Kerfeld C.A."/>
        </authorList>
    </citation>
    <scope>NUCLEOTIDE SEQUENCE [LARGE SCALE GENOMIC DNA]</scope>
    <source>
        <strain evidence="10 11">PCC 7113</strain>
    </source>
</reference>
<dbReference type="KEGG" id="mic:Mic7113_2130"/>
<comment type="subcellular location">
    <subcellularLocation>
        <location evidence="1">Cell membrane</location>
        <topology evidence="1">Multi-pass membrane protein</topology>
    </subcellularLocation>
</comment>
<keyword evidence="7" id="KW-0175">Coiled coil</keyword>
<dbReference type="Gene3D" id="3.30.450.20">
    <property type="entry name" value="PAS domain"/>
    <property type="match status" value="1"/>
</dbReference>
<evidence type="ECO:0000256" key="8">
    <source>
        <dbReference type="SAM" id="Phobius"/>
    </source>
</evidence>
<protein>
    <submittedName>
        <fullName evidence="10">Serine phosphatase RsbU, regulator of sigma subunit</fullName>
    </submittedName>
</protein>
<dbReference type="Pfam" id="PF00672">
    <property type="entry name" value="HAMP"/>
    <property type="match status" value="1"/>
</dbReference>
<dbReference type="Gene3D" id="6.10.340.10">
    <property type="match status" value="1"/>
</dbReference>
<dbReference type="PATRIC" id="fig|1173027.3.peg.2326"/>
<dbReference type="InterPro" id="IPR052016">
    <property type="entry name" value="Bact_Sigma-Reg"/>
</dbReference>
<dbReference type="SMART" id="SM00304">
    <property type="entry name" value="HAMP"/>
    <property type="match status" value="1"/>
</dbReference>
<evidence type="ECO:0000256" key="2">
    <source>
        <dbReference type="ARBA" id="ARBA00022475"/>
    </source>
</evidence>
<dbReference type="RefSeq" id="WP_015182098.1">
    <property type="nucleotide sequence ID" value="NC_019738.1"/>
</dbReference>
<dbReference type="SMART" id="SM00331">
    <property type="entry name" value="PP2C_SIG"/>
    <property type="match status" value="1"/>
</dbReference>
<keyword evidence="2" id="KW-1003">Cell membrane</keyword>
<sequence>MIPTPLQNNDRYTRLLGKRSLRVVLIIPFVLQVVGAVGLVGYLSFKNGQKAVNDLAAQLQREVSDRVNQHLDNYLAAAYEVTEQNAFAITHGIIDPNDSERLGRFFWKQMKLFKTIGYIIYATPSGDYIGTGYDLYPDRPQTDEVLPRRYGDRLNRTYNLDEQGNRIGIAEVIKYDYRAEDGYKAIVRAKRPAWVGPILWVESPDIISIGFGTSIYDKNNRLIALIGVDQRLSQISDFLKQIQVSPSAKIFILERNGLMIASSSSEPPYRLVKGTAERLKAIDSKDPLIQGTAAFLMEQFGDFKKITNRQQLDFQLKGQRQFVQATPWRDQYGLDWLVVVVVPESDFMAQINANTRNTILLCLVALIVAIALGILTARRITRPIERITQASEEMAGGNLEQAIKPGNIIELAKLTNSFNSMAGQLEELITGLEDKVKERTAELADANAEISALNEQLQAENLRMAAEIEVARKLQQMILPKDEELKQIPELDITGFMEPTDEVGGDYYDVLRHNGGIKIGIGDVTGHGLESGLIMLMTQTTIRALLQHQETDSTKFLSTLNRVIYDNAQRMKSRKTISLAMLDYHAGCISLSGQHEEMIVVRSNGQIERINTDNLGFPLGLLTNIDEFIGQTQVQLQSGDGVVLYTDGIIEAKNDHRQEYGLERLCNVLSQHWQQTVDEIRQAVVADVQQHIGESKIRDDITLLILKQK</sequence>
<evidence type="ECO:0000256" key="7">
    <source>
        <dbReference type="SAM" id="Coils"/>
    </source>
</evidence>
<dbReference type="OrthoDB" id="9802500at2"/>
<dbReference type="AlphaFoldDB" id="K9WDR5"/>
<name>K9WDR5_9CYAN</name>
<feature type="transmembrane region" description="Helical" evidence="8">
    <location>
        <begin position="358"/>
        <end position="377"/>
    </location>
</feature>
<organism evidence="10 11">
    <name type="scientific">Allocoleopsis franciscana PCC 7113</name>
    <dbReference type="NCBI Taxonomy" id="1173027"/>
    <lineage>
        <taxon>Bacteria</taxon>
        <taxon>Bacillati</taxon>
        <taxon>Cyanobacteriota</taxon>
        <taxon>Cyanophyceae</taxon>
        <taxon>Coleofasciculales</taxon>
        <taxon>Coleofasciculaceae</taxon>
        <taxon>Allocoleopsis</taxon>
        <taxon>Allocoleopsis franciscana</taxon>
    </lineage>
</organism>
<dbReference type="Gene3D" id="3.60.40.10">
    <property type="entry name" value="PPM-type phosphatase domain"/>
    <property type="match status" value="1"/>
</dbReference>
<proteinExistence type="predicted"/>
<evidence type="ECO:0000313" key="10">
    <source>
        <dbReference type="EMBL" id="AFZ17946.1"/>
    </source>
</evidence>
<keyword evidence="11" id="KW-1185">Reference proteome</keyword>
<dbReference type="InterPro" id="IPR001932">
    <property type="entry name" value="PPM-type_phosphatase-like_dom"/>
</dbReference>
<dbReference type="SUPFAM" id="SSF158472">
    <property type="entry name" value="HAMP domain-like"/>
    <property type="match status" value="1"/>
</dbReference>
<feature type="coiled-coil region" evidence="7">
    <location>
        <begin position="422"/>
        <end position="474"/>
    </location>
</feature>
<dbReference type="STRING" id="1173027.Mic7113_2130"/>
<feature type="transmembrane region" description="Helical" evidence="8">
    <location>
        <begin position="21"/>
        <end position="45"/>
    </location>
</feature>
<accession>K9WDR5</accession>
<evidence type="ECO:0000256" key="5">
    <source>
        <dbReference type="ARBA" id="ARBA00022989"/>
    </source>
</evidence>
<dbReference type="Pfam" id="PF07228">
    <property type="entry name" value="SpoIIE"/>
    <property type="match status" value="1"/>
</dbReference>
<dbReference type="GO" id="GO:0007165">
    <property type="term" value="P:signal transduction"/>
    <property type="evidence" value="ECO:0007669"/>
    <property type="project" value="InterPro"/>
</dbReference>
<dbReference type="PROSITE" id="PS50885">
    <property type="entry name" value="HAMP"/>
    <property type="match status" value="1"/>
</dbReference>
<dbReference type="InterPro" id="IPR036457">
    <property type="entry name" value="PPM-type-like_dom_sf"/>
</dbReference>
<dbReference type="InterPro" id="IPR033479">
    <property type="entry name" value="dCache_1"/>
</dbReference>
<dbReference type="Pfam" id="PF02743">
    <property type="entry name" value="dCache_1"/>
    <property type="match status" value="1"/>
</dbReference>
<dbReference type="GO" id="GO:0005886">
    <property type="term" value="C:plasma membrane"/>
    <property type="evidence" value="ECO:0007669"/>
    <property type="project" value="UniProtKB-SubCell"/>
</dbReference>
<keyword evidence="5 8" id="KW-1133">Transmembrane helix</keyword>
<keyword evidence="3 8" id="KW-0812">Transmembrane</keyword>
<dbReference type="PANTHER" id="PTHR43156:SF2">
    <property type="entry name" value="STAGE II SPORULATION PROTEIN E"/>
    <property type="match status" value="1"/>
</dbReference>
<dbReference type="CDD" id="cd06225">
    <property type="entry name" value="HAMP"/>
    <property type="match status" value="1"/>
</dbReference>
<evidence type="ECO:0000313" key="11">
    <source>
        <dbReference type="Proteomes" id="UP000010471"/>
    </source>
</evidence>
<dbReference type="eggNOG" id="COG3850">
    <property type="taxonomic scope" value="Bacteria"/>
</dbReference>
<dbReference type="EMBL" id="CP003630">
    <property type="protein sequence ID" value="AFZ17946.1"/>
    <property type="molecule type" value="Genomic_DNA"/>
</dbReference>
<gene>
    <name evidence="10" type="ORF">Mic7113_2130</name>
</gene>
<dbReference type="SUPFAM" id="SSF81606">
    <property type="entry name" value="PP2C-like"/>
    <property type="match status" value="1"/>
</dbReference>